<keyword evidence="1 2" id="KW-0732">Signal</keyword>
<dbReference type="InterPro" id="IPR050570">
    <property type="entry name" value="Cell_wall_metabolism_enzyme"/>
</dbReference>
<reference evidence="4 5" key="1">
    <citation type="submission" date="2017-02" db="EMBL/GenBank/DDBJ databases">
        <title>Whole genome sequencing of Metallibacterium scheffleri DSM 24874 (T).</title>
        <authorList>
            <person name="Kumar S."/>
            <person name="Patil P."/>
            <person name="Patil P.B."/>
        </authorList>
    </citation>
    <scope>NUCLEOTIDE SEQUENCE [LARGE SCALE GENOMIC DNA]</scope>
    <source>
        <strain evidence="4 5">DSM 24874</strain>
    </source>
</reference>
<keyword evidence="5" id="KW-1185">Reference proteome</keyword>
<dbReference type="Pfam" id="PF01551">
    <property type="entry name" value="Peptidase_M23"/>
    <property type="match status" value="1"/>
</dbReference>
<evidence type="ECO:0000256" key="2">
    <source>
        <dbReference type="SAM" id="SignalP"/>
    </source>
</evidence>
<dbReference type="PANTHER" id="PTHR21666:SF289">
    <property type="entry name" value="L-ALA--D-GLU ENDOPEPTIDASE"/>
    <property type="match status" value="1"/>
</dbReference>
<evidence type="ECO:0000259" key="3">
    <source>
        <dbReference type="Pfam" id="PF01551"/>
    </source>
</evidence>
<dbReference type="InterPro" id="IPR016047">
    <property type="entry name" value="M23ase_b-sheet_dom"/>
</dbReference>
<feature type="signal peptide" evidence="2">
    <location>
        <begin position="1"/>
        <end position="44"/>
    </location>
</feature>
<dbReference type="Gene3D" id="3.10.450.350">
    <property type="match status" value="1"/>
</dbReference>
<dbReference type="AlphaFoldDB" id="A0A4S3KQ44"/>
<dbReference type="Proteomes" id="UP000307749">
    <property type="component" value="Unassembled WGS sequence"/>
</dbReference>
<dbReference type="STRING" id="993689.GCA_002077135_00717"/>
<comment type="caution">
    <text evidence="4">The sequence shown here is derived from an EMBL/GenBank/DDBJ whole genome shotgun (WGS) entry which is preliminary data.</text>
</comment>
<accession>A0A4S3KQ44</accession>
<dbReference type="EMBL" id="MWQO01000032">
    <property type="protein sequence ID" value="THD10244.1"/>
    <property type="molecule type" value="Genomic_DNA"/>
</dbReference>
<gene>
    <name evidence="4" type="ORF">B1806_09240</name>
</gene>
<dbReference type="Gene3D" id="2.70.70.10">
    <property type="entry name" value="Glucose Permease (Domain IIA)"/>
    <property type="match status" value="1"/>
</dbReference>
<dbReference type="InterPro" id="IPR011055">
    <property type="entry name" value="Dup_hybrid_motif"/>
</dbReference>
<dbReference type="GO" id="GO:0004222">
    <property type="term" value="F:metalloendopeptidase activity"/>
    <property type="evidence" value="ECO:0007669"/>
    <property type="project" value="TreeGrafter"/>
</dbReference>
<protein>
    <recommendedName>
        <fullName evidence="3">M23ase beta-sheet core domain-containing protein</fullName>
    </recommendedName>
</protein>
<proteinExistence type="predicted"/>
<dbReference type="SUPFAM" id="SSF51261">
    <property type="entry name" value="Duplicated hybrid motif"/>
    <property type="match status" value="1"/>
</dbReference>
<evidence type="ECO:0000256" key="1">
    <source>
        <dbReference type="ARBA" id="ARBA00022729"/>
    </source>
</evidence>
<feature type="chain" id="PRO_5020731265" description="M23ase beta-sheet core domain-containing protein" evidence="2">
    <location>
        <begin position="45"/>
        <end position="465"/>
    </location>
</feature>
<feature type="domain" description="M23ase beta-sheet core" evidence="3">
    <location>
        <begin position="302"/>
        <end position="398"/>
    </location>
</feature>
<evidence type="ECO:0000313" key="4">
    <source>
        <dbReference type="EMBL" id="THD10244.1"/>
    </source>
</evidence>
<dbReference type="OrthoDB" id="9815245at2"/>
<name>A0A4S3KQ44_9GAMM</name>
<organism evidence="4 5">
    <name type="scientific">Metallibacterium scheffleri</name>
    <dbReference type="NCBI Taxonomy" id="993689"/>
    <lineage>
        <taxon>Bacteria</taxon>
        <taxon>Pseudomonadati</taxon>
        <taxon>Pseudomonadota</taxon>
        <taxon>Gammaproteobacteria</taxon>
        <taxon>Lysobacterales</taxon>
        <taxon>Rhodanobacteraceae</taxon>
        <taxon>Metallibacterium</taxon>
    </lineage>
</organism>
<sequence>MRPDSGQVAQLHQPRFEDVPMRRIHRTVAALLLFALAASAQAFACQQVSTVLGQGEMLDGVFAHWGVTRSDAFVWGQKIAQRMPLSTLRAGDHIEACLVPVRGGHHLVGVRIVHKDRHFRGLALGWGVAGVPARTIARNGPPGAGGQLLAAVLTSNDDTAPVSAHTPILPRGTPEDISFMVAHSLTAELEARHFDPVMASAVKDWLHVDSNLPQPLPPGTLVDALFIREPGVREPDLVRLTVYDAGREHTLYRFRDAHGDTVLADSDGQGLMPIALVMPVPSARLTSGWGWRINPVLHIPEFHKGVDLAAPMGTPIHAVASGRVDFFGWHGYYGQMVELRNGPDLVTRYGHMSRYARGLHDGEMVHAGQVIGYVGSTGLSTGPHLYFEIWEHGKRIDPLRIEAQTAAVTPQANPVKLLPAVVTPVQLDGSELSRFHAFRVALQHALNAPADSAAPIATATLNPMP</sequence>
<evidence type="ECO:0000313" key="5">
    <source>
        <dbReference type="Proteomes" id="UP000307749"/>
    </source>
</evidence>
<dbReference type="CDD" id="cd12797">
    <property type="entry name" value="M23_peptidase"/>
    <property type="match status" value="1"/>
</dbReference>
<dbReference type="PANTHER" id="PTHR21666">
    <property type="entry name" value="PEPTIDASE-RELATED"/>
    <property type="match status" value="1"/>
</dbReference>